<sequence length="67" mass="7230">MTIWPTKDAPQYRIGFGVVTAMISLGGITTAAIVAIWGKPYNSVNTALSAGPEEPEIDYSERQDKMA</sequence>
<proteinExistence type="predicted"/>
<protein>
    <submittedName>
        <fullName evidence="1">Uncharacterized protein</fullName>
    </submittedName>
</protein>
<accession>A0ACC2XD35</accession>
<dbReference type="Proteomes" id="UP001234202">
    <property type="component" value="Unassembled WGS sequence"/>
</dbReference>
<gene>
    <name evidence="1" type="ORF">QFC24_004627</name>
</gene>
<comment type="caution">
    <text evidence="1">The sequence shown here is derived from an EMBL/GenBank/DDBJ whole genome shotgun (WGS) entry which is preliminary data.</text>
</comment>
<keyword evidence="2" id="KW-1185">Reference proteome</keyword>
<organism evidence="1 2">
    <name type="scientific">Naganishia onofrii</name>
    <dbReference type="NCBI Taxonomy" id="1851511"/>
    <lineage>
        <taxon>Eukaryota</taxon>
        <taxon>Fungi</taxon>
        <taxon>Dikarya</taxon>
        <taxon>Basidiomycota</taxon>
        <taxon>Agaricomycotina</taxon>
        <taxon>Tremellomycetes</taxon>
        <taxon>Filobasidiales</taxon>
        <taxon>Filobasidiaceae</taxon>
        <taxon>Naganishia</taxon>
    </lineage>
</organism>
<evidence type="ECO:0000313" key="1">
    <source>
        <dbReference type="EMBL" id="KAJ9121291.1"/>
    </source>
</evidence>
<dbReference type="EMBL" id="JASBWV010000017">
    <property type="protein sequence ID" value="KAJ9121291.1"/>
    <property type="molecule type" value="Genomic_DNA"/>
</dbReference>
<name>A0ACC2XD35_9TREE</name>
<reference evidence="1" key="1">
    <citation type="submission" date="2023-04" db="EMBL/GenBank/DDBJ databases">
        <title>Draft Genome sequencing of Naganishia species isolated from polar environments using Oxford Nanopore Technology.</title>
        <authorList>
            <person name="Leo P."/>
            <person name="Venkateswaran K."/>
        </authorList>
    </citation>
    <scope>NUCLEOTIDE SEQUENCE</scope>
    <source>
        <strain evidence="1">DBVPG 5303</strain>
    </source>
</reference>
<evidence type="ECO:0000313" key="2">
    <source>
        <dbReference type="Proteomes" id="UP001234202"/>
    </source>
</evidence>